<proteinExistence type="predicted"/>
<gene>
    <name evidence="2" type="ORF">L3X38_036732</name>
</gene>
<keyword evidence="3" id="KW-1185">Reference proteome</keyword>
<feature type="domain" description="Retrovirus-related Pol polyprotein from transposon TNT 1-94-like beta-barrel" evidence="1">
    <location>
        <begin position="22"/>
        <end position="80"/>
    </location>
</feature>
<reference evidence="2 3" key="1">
    <citation type="journal article" date="2022" name="G3 (Bethesda)">
        <title>Whole-genome sequence and methylome profiling of the almond [Prunus dulcis (Mill.) D.A. Webb] cultivar 'Nonpareil'.</title>
        <authorList>
            <person name="D'Amico-Willman K.M."/>
            <person name="Ouma W.Z."/>
            <person name="Meulia T."/>
            <person name="Sideli G.M."/>
            <person name="Gradziel T.M."/>
            <person name="Fresnedo-Ramirez J."/>
        </authorList>
    </citation>
    <scope>NUCLEOTIDE SEQUENCE [LARGE SCALE GENOMIC DNA]</scope>
    <source>
        <strain evidence="2">Clone GOH B32 T37-40</strain>
    </source>
</reference>
<comment type="caution">
    <text evidence="2">The sequence shown here is derived from an EMBL/GenBank/DDBJ whole genome shotgun (WGS) entry which is preliminary data.</text>
</comment>
<organism evidence="2 3">
    <name type="scientific">Prunus dulcis</name>
    <name type="common">Almond</name>
    <name type="synonym">Amygdalus dulcis</name>
    <dbReference type="NCBI Taxonomy" id="3755"/>
    <lineage>
        <taxon>Eukaryota</taxon>
        <taxon>Viridiplantae</taxon>
        <taxon>Streptophyta</taxon>
        <taxon>Embryophyta</taxon>
        <taxon>Tracheophyta</taxon>
        <taxon>Spermatophyta</taxon>
        <taxon>Magnoliopsida</taxon>
        <taxon>eudicotyledons</taxon>
        <taxon>Gunneridae</taxon>
        <taxon>Pentapetalae</taxon>
        <taxon>rosids</taxon>
        <taxon>fabids</taxon>
        <taxon>Rosales</taxon>
        <taxon>Rosaceae</taxon>
        <taxon>Amygdaloideae</taxon>
        <taxon>Amygdaleae</taxon>
        <taxon>Prunus</taxon>
    </lineage>
</organism>
<dbReference type="Proteomes" id="UP001054821">
    <property type="component" value="Chromosome 7"/>
</dbReference>
<name>A0AAD4V1R8_PRUDU</name>
<accession>A0AAD4V1R8</accession>
<evidence type="ECO:0000313" key="3">
    <source>
        <dbReference type="Proteomes" id="UP001054821"/>
    </source>
</evidence>
<sequence length="144" mass="16009">MEVVGNLFYAKCATTETTQGEWYIDSGYSNHMTGNVDLLVDVRTNVAGKVQMPTGALVNMAGMGSLVIDIAKGRKYIREVMPGYLYFRGLKQLRDKDMVQGLPQLEEQSGVCEGCQFGKQHINIFPKGQALRENVPLELIHVDL</sequence>
<protein>
    <recommendedName>
        <fullName evidence="1">Retrovirus-related Pol polyprotein from transposon TNT 1-94-like beta-barrel domain-containing protein</fullName>
    </recommendedName>
</protein>
<evidence type="ECO:0000313" key="2">
    <source>
        <dbReference type="EMBL" id="KAI5317025.1"/>
    </source>
</evidence>
<dbReference type="EMBL" id="JAJFAZ020000007">
    <property type="protein sequence ID" value="KAI5317025.1"/>
    <property type="molecule type" value="Genomic_DNA"/>
</dbReference>
<dbReference type="AlphaFoldDB" id="A0AAD4V1R8"/>
<dbReference type="Pfam" id="PF22936">
    <property type="entry name" value="Pol_BBD"/>
    <property type="match status" value="1"/>
</dbReference>
<dbReference type="InterPro" id="IPR054722">
    <property type="entry name" value="PolX-like_BBD"/>
</dbReference>
<evidence type="ECO:0000259" key="1">
    <source>
        <dbReference type="Pfam" id="PF22936"/>
    </source>
</evidence>